<gene>
    <name evidence="2" type="ORF">AUC43_16755</name>
</gene>
<dbReference type="KEGG" id="hyg:AUC43_16755"/>
<feature type="domain" description="PKD-like" evidence="1">
    <location>
        <begin position="754"/>
        <end position="830"/>
    </location>
</feature>
<dbReference type="STRING" id="1411621.AUC43_16755"/>
<evidence type="ECO:0000313" key="2">
    <source>
        <dbReference type="EMBL" id="ALW86586.1"/>
    </source>
</evidence>
<feature type="domain" description="PKD-like" evidence="1">
    <location>
        <begin position="1027"/>
        <end position="1090"/>
    </location>
</feature>
<dbReference type="InterPro" id="IPR045829">
    <property type="entry name" value="PKD_6"/>
</dbReference>
<protein>
    <recommendedName>
        <fullName evidence="1">PKD-like domain-containing protein</fullName>
    </recommendedName>
</protein>
<organism evidence="2 3">
    <name type="scientific">Hymenobacter sedentarius</name>
    <dbReference type="NCBI Taxonomy" id="1411621"/>
    <lineage>
        <taxon>Bacteria</taxon>
        <taxon>Pseudomonadati</taxon>
        <taxon>Bacteroidota</taxon>
        <taxon>Cytophagia</taxon>
        <taxon>Cytophagales</taxon>
        <taxon>Hymenobacteraceae</taxon>
        <taxon>Hymenobacter</taxon>
    </lineage>
</organism>
<dbReference type="Pfam" id="PF19408">
    <property type="entry name" value="PKD_6"/>
    <property type="match status" value="4"/>
</dbReference>
<accession>A0A0U4BSC2</accession>
<feature type="domain" description="PKD-like" evidence="1">
    <location>
        <begin position="857"/>
        <end position="905"/>
    </location>
</feature>
<dbReference type="InterPro" id="IPR026341">
    <property type="entry name" value="T9SS_type_B"/>
</dbReference>
<dbReference type="EMBL" id="CP013909">
    <property type="protein sequence ID" value="ALW86586.1"/>
    <property type="molecule type" value="Genomic_DNA"/>
</dbReference>
<reference evidence="2 3" key="1">
    <citation type="submission" date="2015-12" db="EMBL/GenBank/DDBJ databases">
        <authorList>
            <person name="Shamseldin A."/>
            <person name="Moawad H."/>
            <person name="Abd El-Rahim W.M."/>
            <person name="Sadowsky M.J."/>
        </authorList>
    </citation>
    <scope>NUCLEOTIDE SEQUENCE [LARGE SCALE GENOMIC DNA]</scope>
    <source>
        <strain evidence="2 3">DG5B</strain>
    </source>
</reference>
<dbReference type="InterPro" id="IPR013783">
    <property type="entry name" value="Ig-like_fold"/>
</dbReference>
<dbReference type="NCBIfam" id="TIGR04131">
    <property type="entry name" value="Bac_Flav_CTERM"/>
    <property type="match status" value="1"/>
</dbReference>
<sequence>MLLVLGARPAQASHLLGGEMNYRYLDANGPAATPFRYEITVTLYSNGLYPTDPSVAMYPNNVTIELYNQTSGARITAVSAPRQGVFNPQPIRPSVPQGCAVVGPNQPFYLLKYVQTVNLPVSFDGYYAVFSLAARNYTLTNLNAPASNGQPLTLYVSMAPPLIPNRSPVFSDTAVAIVCQNDTTITLNNAFDADGDRLVYSFGSPYGQRTSTATFPPLPQAVPYFSGYSATNPFGQGTGNFATINASTGVAKYGAKNNGLYVIAVDVSEYRTINGREVLIGTTRRDLQLVVSTCPPTPPPVLPPTLTTPRNYTIEEGQSLSIPITATQASNHPLVLTVNSALLDGSGPFNTTFNGSTGTVQPGNLTGTATASGTGLVSGTFVFKSACGTARATAYDLGVTVKDNGCGGRLASDIFRITVTRAAGPNAINGPATVCDPATVRTYTASGPVPASYKWRAVGGTITGGQGTGAVQVVWANANTTGTLVLKGVSAQGCPTDSVVKTVDIRPLSQLTATASSASICQGSSTILRVNGQPGLSYTWSGGGQTSTSPTFTVSPTATTTYTVTGTDGTCTISANVTVTVTPPPIASTGADRSVCSGTATVLGAPAQAGYTYSWSPATGLSSSTVAQPTVTLTNTTGAPIIQTYVLTVVSGASCSSNGSVRVTVNPEAIANAGPARAACAGQPTTLGTPAQAGYTYSWSPATGLSSSTVAQPVLRGINTTAAPLTVTYTLTATSADGCVKTDAVTVTVNPRPAAEDIIGPVSVCPTVTGIAYSVPTPVATAYTWLVSGGTIASGQGTPAVTIDWGGASSGAYLKVFRLNAQGCSSDTTTLPVIINPRLQTVRPTGPGDILAAAPLPRAVCQADGPFTYSSGAFANGSSYSWQIIGGTQVSTAQNTVTVNWAPVSVPTIGKIVATETSNPAGGICRGVSDTLKMLINPSPRTLAIVSPVRVCQNSGPVTFSVPGGFTGSTYVFQLNGSTLAGTGSTRVLNTLPAPGTYSLTVQETTAGGCVGPLLSTPFTVNPLPVAPTISGSAFVCNTATPQQYTIANPTAGATFQWTVVGGTITAGGNSSQVTVLFNSTGPYSVSAVETSASPASCAGPAATRTITFDNPGLTLTAASVDATSNNRVILTFTSPNSTNTLNPVRILRRVAGSSTFAQVGTVASSAITYTDNTALDASANSYEYQLSLTNGCGTPVLSTVAQTIRLVASNSATPGTGGRNQGSTTLSWNAYVGFPVTEYRIYRRADAGAPVLITTVPGSTLQATVPNADAGSVTGAGFTQNFRVVAVSPGSILSNSNEASVNFANALRTYNIITPNRDGQNDVLVIDNIQLYPGNTFTVFNRWGREVYSTTNYQNNWGGDANTAAGTYFYLLKLPNGSSLKNWFEVVK</sequence>
<evidence type="ECO:0000259" key="1">
    <source>
        <dbReference type="Pfam" id="PF19408"/>
    </source>
</evidence>
<dbReference type="Pfam" id="PF13585">
    <property type="entry name" value="CHU_C"/>
    <property type="match status" value="1"/>
</dbReference>
<feature type="domain" description="PKD-like" evidence="1">
    <location>
        <begin position="424"/>
        <end position="496"/>
    </location>
</feature>
<dbReference type="Gene3D" id="2.60.40.10">
    <property type="entry name" value="Immunoglobulins"/>
    <property type="match status" value="1"/>
</dbReference>
<name>A0A0U4BSC2_9BACT</name>
<dbReference type="Proteomes" id="UP000059542">
    <property type="component" value="Chromosome"/>
</dbReference>
<evidence type="ECO:0000313" key="3">
    <source>
        <dbReference type="Proteomes" id="UP000059542"/>
    </source>
</evidence>
<keyword evidence="3" id="KW-1185">Reference proteome</keyword>
<proteinExistence type="predicted"/>